<evidence type="ECO:0000256" key="4">
    <source>
        <dbReference type="ARBA" id="ARBA00022807"/>
    </source>
</evidence>
<dbReference type="InterPro" id="IPR011600">
    <property type="entry name" value="Pept_C14_caspase"/>
</dbReference>
<keyword evidence="3" id="KW-0378">Hydrolase</keyword>
<dbReference type="PROSITE" id="PS01121">
    <property type="entry name" value="CASPASE_HIS"/>
    <property type="match status" value="1"/>
</dbReference>
<dbReference type="PANTHER" id="PTHR10454:SF157">
    <property type="entry name" value="CASPASE-9"/>
    <property type="match status" value="1"/>
</dbReference>
<feature type="domain" description="Caspase family p20" evidence="7">
    <location>
        <begin position="9"/>
        <end position="141"/>
    </location>
</feature>
<comment type="similarity">
    <text evidence="1">Belongs to the peptidase C14A family.</text>
</comment>
<dbReference type="FunFam" id="3.40.50.1460:FF:000012">
    <property type="entry name" value="Caspase 9"/>
    <property type="match status" value="1"/>
</dbReference>
<dbReference type="Pfam" id="PF00656">
    <property type="entry name" value="Peptidase_C14"/>
    <property type="match status" value="1"/>
</dbReference>
<dbReference type="InterPro" id="IPR016129">
    <property type="entry name" value="Caspase_his_AS"/>
</dbReference>
<dbReference type="CDD" id="cd00032">
    <property type="entry name" value="CASc"/>
    <property type="match status" value="1"/>
</dbReference>
<feature type="region of interest" description="Disordered" evidence="6">
    <location>
        <begin position="288"/>
        <end position="324"/>
    </location>
</feature>
<name>A0A9F5IHL9_PYTBI</name>
<feature type="region of interest" description="Disordered" evidence="6">
    <location>
        <begin position="229"/>
        <end position="272"/>
    </location>
</feature>
<dbReference type="SMART" id="SM00115">
    <property type="entry name" value="CASc"/>
    <property type="match status" value="1"/>
</dbReference>
<keyword evidence="8" id="KW-1185">Reference proteome</keyword>
<dbReference type="InterPro" id="IPR001309">
    <property type="entry name" value="Pept_C14_p20"/>
</dbReference>
<dbReference type="KEGG" id="pbi:103063403"/>
<dbReference type="Gene3D" id="3.40.50.1460">
    <property type="match status" value="1"/>
</dbReference>
<dbReference type="PROSITE" id="PS50208">
    <property type="entry name" value="CASPASE_P20"/>
    <property type="match status" value="1"/>
</dbReference>
<keyword evidence="2" id="KW-0645">Protease</keyword>
<evidence type="ECO:0000313" key="8">
    <source>
        <dbReference type="Proteomes" id="UP000695026"/>
    </source>
</evidence>
<evidence type="ECO:0000256" key="3">
    <source>
        <dbReference type="ARBA" id="ARBA00022801"/>
    </source>
</evidence>
<gene>
    <name evidence="9" type="primary">CASP9</name>
</gene>
<dbReference type="PRINTS" id="PR00376">
    <property type="entry name" value="IL1BCENZYME"/>
</dbReference>
<sequence>MVYLLNSDPCGYCLIINNVNFNPDTELKCRVGSNIDCQRLEKRFRALHFEVLTKEDLTAQEIAQELQGLSRRDHGALDCCVVVVLSHGCESYHIQFPGAIFGTDGQRIAVQKVVSYFNGFHCPSLRGKPKLFFIQACGGEERDEGFQVDADTPEDQLEQKAVESDATPFRGPGGDCDELDAIASLPTDSDILVCYPTFPGEGPGLGPAAVPQISHQRAGFPVRAVQVAVRKGQQPGSSAAGFGQCSSGRRQSRGATGRKRPRSAHGGEPLPAFATGVATLPVAAAVRGKDMGPARGGAMEQPHGPGKAESSRNNSASFCPDCAL</sequence>
<keyword evidence="4" id="KW-0788">Thiol protease</keyword>
<protein>
    <submittedName>
        <fullName evidence="9">Caspase-9</fullName>
    </submittedName>
</protein>
<dbReference type="InterPro" id="IPR002398">
    <property type="entry name" value="Pept_C14"/>
</dbReference>
<accession>A0A9F5IHL9</accession>
<dbReference type="GeneID" id="103063403"/>
<dbReference type="CTD" id="842"/>
<evidence type="ECO:0000256" key="1">
    <source>
        <dbReference type="ARBA" id="ARBA00010134"/>
    </source>
</evidence>
<dbReference type="GO" id="GO:0043525">
    <property type="term" value="P:positive regulation of neuron apoptotic process"/>
    <property type="evidence" value="ECO:0007669"/>
    <property type="project" value="TreeGrafter"/>
</dbReference>
<evidence type="ECO:0000256" key="5">
    <source>
        <dbReference type="ARBA" id="ARBA00023145"/>
    </source>
</evidence>
<dbReference type="InterPro" id="IPR033139">
    <property type="entry name" value="Caspase_cys_AS"/>
</dbReference>
<dbReference type="OrthoDB" id="6044770at2759"/>
<reference evidence="9" key="1">
    <citation type="submission" date="2025-08" db="UniProtKB">
        <authorList>
            <consortium name="RefSeq"/>
        </authorList>
    </citation>
    <scope>IDENTIFICATION</scope>
    <source>
        <tissue evidence="9">Liver</tissue>
    </source>
</reference>
<dbReference type="GO" id="GO:0006508">
    <property type="term" value="P:proteolysis"/>
    <property type="evidence" value="ECO:0007669"/>
    <property type="project" value="UniProtKB-KW"/>
</dbReference>
<dbReference type="PANTHER" id="PTHR10454">
    <property type="entry name" value="CASPASE"/>
    <property type="match status" value="1"/>
</dbReference>
<dbReference type="GO" id="GO:0005829">
    <property type="term" value="C:cytosol"/>
    <property type="evidence" value="ECO:0007669"/>
    <property type="project" value="TreeGrafter"/>
</dbReference>
<keyword evidence="5" id="KW-0865">Zymogen</keyword>
<proteinExistence type="inferred from homology"/>
<dbReference type="GO" id="GO:0008630">
    <property type="term" value="P:intrinsic apoptotic signaling pathway in response to DNA damage"/>
    <property type="evidence" value="ECO:0007669"/>
    <property type="project" value="TreeGrafter"/>
</dbReference>
<dbReference type="RefSeq" id="XP_025019107.1">
    <property type="nucleotide sequence ID" value="XM_025163339.1"/>
</dbReference>
<dbReference type="SUPFAM" id="SSF52129">
    <property type="entry name" value="Caspase-like"/>
    <property type="match status" value="1"/>
</dbReference>
<dbReference type="GO" id="GO:0004197">
    <property type="term" value="F:cysteine-type endopeptidase activity"/>
    <property type="evidence" value="ECO:0007669"/>
    <property type="project" value="InterPro"/>
</dbReference>
<dbReference type="Proteomes" id="UP000695026">
    <property type="component" value="Unplaced"/>
</dbReference>
<dbReference type="InterPro" id="IPR015917">
    <property type="entry name" value="Pept_C14A"/>
</dbReference>
<evidence type="ECO:0000256" key="2">
    <source>
        <dbReference type="ARBA" id="ARBA00022670"/>
    </source>
</evidence>
<evidence type="ECO:0000256" key="6">
    <source>
        <dbReference type="SAM" id="MobiDB-lite"/>
    </source>
</evidence>
<evidence type="ECO:0000313" key="9">
    <source>
        <dbReference type="RefSeq" id="XP_025019107.1"/>
    </source>
</evidence>
<evidence type="ECO:0000259" key="7">
    <source>
        <dbReference type="PROSITE" id="PS50208"/>
    </source>
</evidence>
<dbReference type="InterPro" id="IPR029030">
    <property type="entry name" value="Caspase-like_dom_sf"/>
</dbReference>
<dbReference type="PROSITE" id="PS01122">
    <property type="entry name" value="CASPASE_CYS"/>
    <property type="match status" value="1"/>
</dbReference>
<organism evidence="8 9">
    <name type="scientific">Python bivittatus</name>
    <name type="common">Burmese python</name>
    <name type="synonym">Python molurus bivittatus</name>
    <dbReference type="NCBI Taxonomy" id="176946"/>
    <lineage>
        <taxon>Eukaryota</taxon>
        <taxon>Metazoa</taxon>
        <taxon>Chordata</taxon>
        <taxon>Craniata</taxon>
        <taxon>Vertebrata</taxon>
        <taxon>Euteleostomi</taxon>
        <taxon>Lepidosauria</taxon>
        <taxon>Squamata</taxon>
        <taxon>Bifurcata</taxon>
        <taxon>Unidentata</taxon>
        <taxon>Episquamata</taxon>
        <taxon>Toxicofera</taxon>
        <taxon>Serpentes</taxon>
        <taxon>Henophidia</taxon>
        <taxon>Pythonidae</taxon>
        <taxon>Python</taxon>
    </lineage>
</organism>
<feature type="compositionally biased region" description="Basic residues" evidence="6">
    <location>
        <begin position="250"/>
        <end position="263"/>
    </location>
</feature>
<dbReference type="AlphaFoldDB" id="A0A9F5IHL9"/>